<feature type="domain" description="C2H2-type" evidence="4">
    <location>
        <begin position="205"/>
        <end position="232"/>
    </location>
</feature>
<dbReference type="Gene3D" id="3.30.160.60">
    <property type="entry name" value="Classic Zinc Finger"/>
    <property type="match status" value="10"/>
</dbReference>
<feature type="domain" description="C2H2-type" evidence="4">
    <location>
        <begin position="177"/>
        <end position="204"/>
    </location>
</feature>
<keyword evidence="6" id="KW-1185">Reference proteome</keyword>
<dbReference type="PROSITE" id="PS00028">
    <property type="entry name" value="ZINC_FINGER_C2H2_1"/>
    <property type="match status" value="11"/>
</dbReference>
<keyword evidence="3" id="KW-0863">Zinc-finger</keyword>
<dbReference type="Pfam" id="PF00096">
    <property type="entry name" value="zf-C2H2"/>
    <property type="match status" value="6"/>
</dbReference>
<feature type="non-terminal residue" evidence="5">
    <location>
        <position position="1"/>
    </location>
</feature>
<keyword evidence="2" id="KW-0677">Repeat</keyword>
<feature type="domain" description="C2H2-type" evidence="4">
    <location>
        <begin position="348"/>
        <end position="375"/>
    </location>
</feature>
<proteinExistence type="predicted"/>
<feature type="domain" description="C2H2-type" evidence="4">
    <location>
        <begin position="459"/>
        <end position="486"/>
    </location>
</feature>
<accession>A0ABN8J593</accession>
<feature type="domain" description="C2H2-type" evidence="4">
    <location>
        <begin position="292"/>
        <end position="319"/>
    </location>
</feature>
<dbReference type="InterPro" id="IPR013087">
    <property type="entry name" value="Znf_C2H2_type"/>
</dbReference>
<feature type="domain" description="C2H2-type" evidence="4">
    <location>
        <begin position="233"/>
        <end position="260"/>
    </location>
</feature>
<dbReference type="SMART" id="SM00355">
    <property type="entry name" value="ZnF_C2H2"/>
    <property type="match status" value="12"/>
</dbReference>
<dbReference type="PANTHER" id="PTHR23234:SF10">
    <property type="entry name" value="RIKEN CDNA 6720489N17 GENE-RELATED"/>
    <property type="match status" value="1"/>
</dbReference>
<dbReference type="Proteomes" id="UP000837857">
    <property type="component" value="Chromosome 9"/>
</dbReference>
<feature type="domain" description="C2H2-type" evidence="4">
    <location>
        <begin position="320"/>
        <end position="347"/>
    </location>
</feature>
<evidence type="ECO:0000259" key="4">
    <source>
        <dbReference type="PROSITE" id="PS50157"/>
    </source>
</evidence>
<feature type="domain" description="C2H2-type" evidence="4">
    <location>
        <begin position="147"/>
        <end position="170"/>
    </location>
</feature>
<feature type="domain" description="C2H2-type" evidence="4">
    <location>
        <begin position="404"/>
        <end position="430"/>
    </location>
</feature>
<feature type="domain" description="C2H2-type" evidence="4">
    <location>
        <begin position="376"/>
        <end position="403"/>
    </location>
</feature>
<keyword evidence="1" id="KW-0479">Metal-binding</keyword>
<evidence type="ECO:0000256" key="3">
    <source>
        <dbReference type="PROSITE-ProRule" id="PRU00042"/>
    </source>
</evidence>
<dbReference type="InterPro" id="IPR050758">
    <property type="entry name" value="Znf_C2H2-type"/>
</dbReference>
<evidence type="ECO:0000256" key="1">
    <source>
        <dbReference type="ARBA" id="ARBA00022723"/>
    </source>
</evidence>
<feature type="domain" description="C2H2-type" evidence="4">
    <location>
        <begin position="264"/>
        <end position="291"/>
    </location>
</feature>
<dbReference type="PANTHER" id="PTHR23234">
    <property type="entry name" value="ZNF44 PROTEIN"/>
    <property type="match status" value="1"/>
</dbReference>
<feature type="domain" description="C2H2-type" evidence="4">
    <location>
        <begin position="431"/>
        <end position="458"/>
    </location>
</feature>
<dbReference type="EMBL" id="OW152821">
    <property type="protein sequence ID" value="CAH2076198.1"/>
    <property type="molecule type" value="Genomic_DNA"/>
</dbReference>
<gene>
    <name evidence="5" type="ORF">IPOD504_LOCUS17177</name>
</gene>
<evidence type="ECO:0000313" key="6">
    <source>
        <dbReference type="Proteomes" id="UP000837857"/>
    </source>
</evidence>
<evidence type="ECO:0000256" key="2">
    <source>
        <dbReference type="ARBA" id="ARBA00022737"/>
    </source>
</evidence>
<protein>
    <recommendedName>
        <fullName evidence="4">C2H2-type domain-containing protein</fullName>
    </recommendedName>
</protein>
<name>A0ABN8J593_9NEOP</name>
<sequence>MYFDVTAIKLCNKSQASLQICQLCKNDLVFCYNFKIKCQRSDNILNSLLNEIVTKEIDVKSPMSLLTKIEIESNGEEITKDEMDEQEDVEYLDEIDFNIENYGLGIIKAEEQSRNMASFAIIDSKDISYRTSPRRKHKLAKERKKLYSCSICPKKFLKVKMMKAHIRSEHGPTDRPHSCVKCKKTFSSEHDLNIHSALHTVSDRWTCNKCNKDFQDKARFRRHIQRHMEAKRHTCAVCGKPFSELYALRRHERVHTGQLPDKRHECHLCEKRYSSRTLLAAHVGQHNGIRPCVCSSCGKTFPSQRLLTSHRLVHSDSKPYACRYCDKTFRHESTRNTHHRTHTGEKPYICASCGKSFIQRSNLVLHMRTHTGERPYSCKLCDRSFTSSSSLKNHTRTHTGDKPYSCSVCGKRFARVNMRAHMARHTGERPHECSVCSKRFASAWRLREHCRLHTGEKPFECAHCTDKFATKSQLMKHFKTHQKQRRQTNKREVFVVRQLADTEGICAVADNVTFSDGTEKRNAAEIAEESNGTSRCESVSGPNSVHAQDLPLEVTEEVVLQDEGEEKTEVVVENVVADGEYRNGDVCASTDGVNFGNYVTVNEGGVSISSNAMLEGATVKLYQLDQSLVQIHRSRRQLTISKITSSKMTANF</sequence>
<dbReference type="SUPFAM" id="SSF57667">
    <property type="entry name" value="beta-beta-alpha zinc fingers"/>
    <property type="match status" value="7"/>
</dbReference>
<keyword evidence="3" id="KW-0862">Zinc</keyword>
<reference evidence="5" key="1">
    <citation type="submission" date="2022-03" db="EMBL/GenBank/DDBJ databases">
        <authorList>
            <person name="Martin H S."/>
        </authorList>
    </citation>
    <scope>NUCLEOTIDE SEQUENCE</scope>
</reference>
<dbReference type="InterPro" id="IPR036236">
    <property type="entry name" value="Znf_C2H2_sf"/>
</dbReference>
<evidence type="ECO:0000313" key="5">
    <source>
        <dbReference type="EMBL" id="CAH2076198.1"/>
    </source>
</evidence>
<dbReference type="PROSITE" id="PS50157">
    <property type="entry name" value="ZINC_FINGER_C2H2_2"/>
    <property type="match status" value="12"/>
</dbReference>
<dbReference type="Pfam" id="PF13912">
    <property type="entry name" value="zf-C2H2_6"/>
    <property type="match status" value="1"/>
</dbReference>
<organism evidence="5 6">
    <name type="scientific">Iphiclides podalirius</name>
    <name type="common">scarce swallowtail</name>
    <dbReference type="NCBI Taxonomy" id="110791"/>
    <lineage>
        <taxon>Eukaryota</taxon>
        <taxon>Metazoa</taxon>
        <taxon>Ecdysozoa</taxon>
        <taxon>Arthropoda</taxon>
        <taxon>Hexapoda</taxon>
        <taxon>Insecta</taxon>
        <taxon>Pterygota</taxon>
        <taxon>Neoptera</taxon>
        <taxon>Endopterygota</taxon>
        <taxon>Lepidoptera</taxon>
        <taxon>Glossata</taxon>
        <taxon>Ditrysia</taxon>
        <taxon>Papilionoidea</taxon>
        <taxon>Papilionidae</taxon>
        <taxon>Papilioninae</taxon>
        <taxon>Iphiclides</taxon>
    </lineage>
</organism>